<evidence type="ECO:0000313" key="5">
    <source>
        <dbReference type="Proteomes" id="UP000316093"/>
    </source>
</evidence>
<protein>
    <submittedName>
        <fullName evidence="4">Redoxin domain-containing protein</fullName>
    </submittedName>
</protein>
<feature type="signal peptide" evidence="2">
    <location>
        <begin position="1"/>
        <end position="24"/>
    </location>
</feature>
<keyword evidence="2" id="KW-0732">Signal</keyword>
<proteinExistence type="predicted"/>
<feature type="chain" id="PRO_5021191194" evidence="2">
    <location>
        <begin position="25"/>
        <end position="342"/>
    </location>
</feature>
<dbReference type="Proteomes" id="UP000316093">
    <property type="component" value="Chromosome"/>
</dbReference>
<gene>
    <name evidence="4" type="ORF">FIV34_03980</name>
</gene>
<dbReference type="InterPro" id="IPR050553">
    <property type="entry name" value="Thioredoxin_ResA/DsbE_sf"/>
</dbReference>
<feature type="region of interest" description="Disordered" evidence="1">
    <location>
        <begin position="175"/>
        <end position="198"/>
    </location>
</feature>
<dbReference type="Gene3D" id="2.60.120.260">
    <property type="entry name" value="Galactose-binding domain-like"/>
    <property type="match status" value="1"/>
</dbReference>
<dbReference type="SUPFAM" id="SSF52833">
    <property type="entry name" value="Thioredoxin-like"/>
    <property type="match status" value="1"/>
</dbReference>
<evidence type="ECO:0000256" key="2">
    <source>
        <dbReference type="SAM" id="SignalP"/>
    </source>
</evidence>
<sequence length="342" mass="37305">MKHLRPFARVAIALAALAALPAAASSLPPLDGATGWLNGKALSPADLRGKVVVVNFWTYSCINSLRQVPYVRAWAQKYKGQGLVVIGVHSPEFGFERDPANVKWAIRDYGVDYPVAIDSHHGVWNAFNNEYWPALYFFDAKGVMRHAEFGEGNYDKSELLIRQLLAEAGNAPAEGPLVAATGTGAEAPADERDERSPETYTGYARTENFASPGDIVRDRTHAYEIPGNLTLNQWALAGHWTVGRESAVSDIPGGKIAYRFHARDLHFVLGPSLSGTPVHFRITIDGKPPGAAHGTDVDSDGRGVIDEPRMYQLIRQPLPIADHVFEIELIDAGAQAYSFTFG</sequence>
<evidence type="ECO:0000313" key="4">
    <source>
        <dbReference type="EMBL" id="QDE38417.1"/>
    </source>
</evidence>
<reference evidence="4 5" key="1">
    <citation type="submission" date="2019-06" db="EMBL/GenBank/DDBJ databases">
        <title>A complete genome sequence for Luteibacter pinisoli MAH-14.</title>
        <authorList>
            <person name="Baltrus D.A."/>
        </authorList>
    </citation>
    <scope>NUCLEOTIDE SEQUENCE [LARGE SCALE GENOMIC DNA]</scope>
    <source>
        <strain evidence="4 5">MAH-14</strain>
    </source>
</reference>
<keyword evidence="5" id="KW-1185">Reference proteome</keyword>
<evidence type="ECO:0000256" key="1">
    <source>
        <dbReference type="SAM" id="MobiDB-lite"/>
    </source>
</evidence>
<dbReference type="PROSITE" id="PS51352">
    <property type="entry name" value="THIOREDOXIN_2"/>
    <property type="match status" value="1"/>
</dbReference>
<evidence type="ECO:0000259" key="3">
    <source>
        <dbReference type="PROSITE" id="PS51352"/>
    </source>
</evidence>
<dbReference type="Pfam" id="PF00578">
    <property type="entry name" value="AhpC-TSA"/>
    <property type="match status" value="1"/>
</dbReference>
<dbReference type="AlphaFoldDB" id="A0A4Y5Z038"/>
<dbReference type="RefSeq" id="WP_139979896.1">
    <property type="nucleotide sequence ID" value="NZ_CP041046.1"/>
</dbReference>
<feature type="domain" description="Thioredoxin" evidence="3">
    <location>
        <begin position="16"/>
        <end position="166"/>
    </location>
</feature>
<dbReference type="InterPro" id="IPR013766">
    <property type="entry name" value="Thioredoxin_domain"/>
</dbReference>
<dbReference type="GO" id="GO:0016491">
    <property type="term" value="F:oxidoreductase activity"/>
    <property type="evidence" value="ECO:0007669"/>
    <property type="project" value="InterPro"/>
</dbReference>
<dbReference type="Gene3D" id="3.40.30.10">
    <property type="entry name" value="Glutaredoxin"/>
    <property type="match status" value="1"/>
</dbReference>
<dbReference type="InterPro" id="IPR000866">
    <property type="entry name" value="AhpC/TSA"/>
</dbReference>
<dbReference type="OrthoDB" id="9811352at2"/>
<dbReference type="PANTHER" id="PTHR42852:SF13">
    <property type="entry name" value="PROTEIN DIPZ"/>
    <property type="match status" value="1"/>
</dbReference>
<dbReference type="InterPro" id="IPR041017">
    <property type="entry name" value="Thioredoxin_10"/>
</dbReference>
<dbReference type="InterPro" id="IPR036249">
    <property type="entry name" value="Thioredoxin-like_sf"/>
</dbReference>
<dbReference type="GO" id="GO:0016209">
    <property type="term" value="F:antioxidant activity"/>
    <property type="evidence" value="ECO:0007669"/>
    <property type="project" value="InterPro"/>
</dbReference>
<accession>A0A4Y5Z038</accession>
<name>A0A4Y5Z038_9GAMM</name>
<dbReference type="EMBL" id="CP041046">
    <property type="protein sequence ID" value="QDE38417.1"/>
    <property type="molecule type" value="Genomic_DNA"/>
</dbReference>
<dbReference type="Pfam" id="PF17991">
    <property type="entry name" value="Thioredoxin_10"/>
    <property type="match status" value="1"/>
</dbReference>
<organism evidence="4 5">
    <name type="scientific">Luteibacter pinisoli</name>
    <dbReference type="NCBI Taxonomy" id="2589080"/>
    <lineage>
        <taxon>Bacteria</taxon>
        <taxon>Pseudomonadati</taxon>
        <taxon>Pseudomonadota</taxon>
        <taxon>Gammaproteobacteria</taxon>
        <taxon>Lysobacterales</taxon>
        <taxon>Rhodanobacteraceae</taxon>
        <taxon>Luteibacter</taxon>
    </lineage>
</organism>
<dbReference type="PANTHER" id="PTHR42852">
    <property type="entry name" value="THIOL:DISULFIDE INTERCHANGE PROTEIN DSBE"/>
    <property type="match status" value="1"/>
</dbReference>
<dbReference type="KEGG" id="lpy:FIV34_03980"/>